<dbReference type="Proteomes" id="UP000825051">
    <property type="component" value="Chromosome"/>
</dbReference>
<evidence type="ECO:0000256" key="1">
    <source>
        <dbReference type="SAM" id="Phobius"/>
    </source>
</evidence>
<feature type="transmembrane region" description="Helical" evidence="1">
    <location>
        <begin position="26"/>
        <end position="44"/>
    </location>
</feature>
<evidence type="ECO:0000313" key="3">
    <source>
        <dbReference type="Proteomes" id="UP000825051"/>
    </source>
</evidence>
<keyword evidence="1" id="KW-1133">Transmembrane helix</keyword>
<sequence length="633" mass="69973">MSGRTDERRTASNAVATRRPKVIARWLWLAAFVLIIFGAKLWFIDTAGSDLPFWDQWDAEGEFLFRPALEGKLTWQDILHPHNEHRIVTSKLYALGLLRANGQWDARLEMTCNALVHTFAALILLLLARQAVRSAWIIPIAVLLALLHTLPFSWENSLSGFQVAFYLLLVFSYGQIWLTLAAERFGWRWWLGQLCGLAALMTLASGLLSSVAILMVTTLRIVRARRCTAQQAVTCVVVLGFSIAGWLMKTDVPAHASLKATSCAEFTRCLAGLLVWPAQEYLPWAIVLLAPGLLFVLRCFRRPSLSTVDTVILALLLWVFLQCAATAYARGADESAFSSRYLDLFAVNVALGFLLLVREFDGGRRIAALVFWSALVLPGLTHETLAHWRMGVLPQLARERPQVANVRAYVRTNDSAHLLGKPWGEIPYPDGDVLLDRLSSPEIRRILPPSVRRPVDVGTAVSPTLHAVPEALKSAAHEPTFSTWALPLHSGTFTWRSAMQPATTLPVLRFSISGNLGAPGHHLLLVVKSASGETPVVPDHAPGNRWKTVNVFRPSGSWWLEASDADPHGWFAFSGPVEVGRLSWAAAKLLKYHSVLLWAGALFLVVGAGFTLADQAGAPEWLHGRRRGAFRRG</sequence>
<feature type="transmembrane region" description="Helical" evidence="1">
    <location>
        <begin position="160"/>
        <end position="182"/>
    </location>
</feature>
<evidence type="ECO:0000313" key="2">
    <source>
        <dbReference type="EMBL" id="QYM79766.1"/>
    </source>
</evidence>
<feature type="transmembrane region" description="Helical" evidence="1">
    <location>
        <begin position="312"/>
        <end position="329"/>
    </location>
</feature>
<feature type="transmembrane region" description="Helical" evidence="1">
    <location>
        <begin position="194"/>
        <end position="216"/>
    </location>
</feature>
<keyword evidence="1" id="KW-0812">Transmembrane</keyword>
<proteinExistence type="predicted"/>
<reference evidence="2" key="1">
    <citation type="submission" date="2021-08" db="EMBL/GenBank/DDBJ databases">
        <title>Genome of a novel bacterium of the phylum Verrucomicrobia, Oleiharenicola sp. KSB-15.</title>
        <authorList>
            <person name="Chung J.-H."/>
            <person name="Ahn J.-H."/>
            <person name="Yoon Y."/>
            <person name="Kim D.-Y."/>
            <person name="An S.-H."/>
            <person name="Park I."/>
            <person name="Yeon J."/>
        </authorList>
    </citation>
    <scope>NUCLEOTIDE SEQUENCE</scope>
    <source>
        <strain evidence="2">KSB-15</strain>
    </source>
</reference>
<keyword evidence="1" id="KW-0472">Membrane</keyword>
<name>A0A8F9XM09_9BACT</name>
<feature type="transmembrane region" description="Helical" evidence="1">
    <location>
        <begin position="108"/>
        <end position="128"/>
    </location>
</feature>
<keyword evidence="3" id="KW-1185">Reference proteome</keyword>
<feature type="transmembrane region" description="Helical" evidence="1">
    <location>
        <begin position="135"/>
        <end position="154"/>
    </location>
</feature>
<protein>
    <submittedName>
        <fullName evidence="2">Uncharacterized protein</fullName>
    </submittedName>
</protein>
<dbReference type="AlphaFoldDB" id="A0A8F9XM09"/>
<dbReference type="KEGG" id="ole:K0B96_03875"/>
<gene>
    <name evidence="2" type="ORF">K0B96_03875</name>
</gene>
<accession>A0A8F9XM09</accession>
<organism evidence="2 3">
    <name type="scientific">Horticoccus luteus</name>
    <dbReference type="NCBI Taxonomy" id="2862869"/>
    <lineage>
        <taxon>Bacteria</taxon>
        <taxon>Pseudomonadati</taxon>
        <taxon>Verrucomicrobiota</taxon>
        <taxon>Opitutia</taxon>
        <taxon>Opitutales</taxon>
        <taxon>Opitutaceae</taxon>
        <taxon>Horticoccus</taxon>
    </lineage>
</organism>
<feature type="transmembrane region" description="Helical" evidence="1">
    <location>
        <begin position="282"/>
        <end position="300"/>
    </location>
</feature>
<dbReference type="EMBL" id="CP080507">
    <property type="protein sequence ID" value="QYM79766.1"/>
    <property type="molecule type" value="Genomic_DNA"/>
</dbReference>
<feature type="transmembrane region" description="Helical" evidence="1">
    <location>
        <begin position="595"/>
        <end position="613"/>
    </location>
</feature>
<feature type="transmembrane region" description="Helical" evidence="1">
    <location>
        <begin position="341"/>
        <end position="357"/>
    </location>
</feature>
<dbReference type="RefSeq" id="WP_220164043.1">
    <property type="nucleotide sequence ID" value="NZ_CP080507.1"/>
</dbReference>